<evidence type="ECO:0000313" key="3">
    <source>
        <dbReference type="EMBL" id="ACB97000.1"/>
    </source>
</evidence>
<dbReference type="Gene3D" id="1.20.1260.10">
    <property type="match status" value="1"/>
</dbReference>
<dbReference type="InterPro" id="IPR012347">
    <property type="entry name" value="Ferritin-like"/>
</dbReference>
<evidence type="ECO:0000313" key="4">
    <source>
        <dbReference type="Proteomes" id="UP000001695"/>
    </source>
</evidence>
<sequence length="323" mass="35328">MKNFSELSEREILCLAIAGEEEDNRVYSTFAEDLADRYPATAKVFAEMAQTEATHREMLNELYKDKFGPELVPISKGDVNFFIKRPPVWLTRNLSLDTIRREAEIREAEAASFYVKAAASAKDPAVRQLLRELAQTEMTHEEIAADLETKYLTVDARKTEEMTHARLFVLQYVQPGLAGLMDGSVSTLAPLFAAAFATHNNWKTFLVGLAASLGGGVSMGFAEALSDDGTMTGRGAPLLRGLACGLMTTIGGLGHTLPYLVPDEWPNAFLIATSIAGVVVFFELWAIAFMRTRYMKTPFLRAVLQVIVGGLIVLITGILIGGA</sequence>
<reference evidence="4" key="1">
    <citation type="submission" date="2008-03" db="EMBL/GenBank/DDBJ databases">
        <title>Complete sequence of chromosome of Beijerinckia indica subsp. indica ATCC 9039.</title>
        <authorList>
            <consortium name="US DOE Joint Genome Institute"/>
            <person name="Copeland A."/>
            <person name="Lucas S."/>
            <person name="Lapidus A."/>
            <person name="Glavina del Rio T."/>
            <person name="Dalin E."/>
            <person name="Tice H."/>
            <person name="Bruce D."/>
            <person name="Goodwin L."/>
            <person name="Pitluck S."/>
            <person name="LaButti K."/>
            <person name="Schmutz J."/>
            <person name="Larimer F."/>
            <person name="Land M."/>
            <person name="Hauser L."/>
            <person name="Kyrpides N."/>
            <person name="Mikhailova N."/>
            <person name="Dunfield P.F."/>
            <person name="Dedysh S.N."/>
            <person name="Liesack W."/>
            <person name="Saw J.H."/>
            <person name="Alam M."/>
            <person name="Chen Y."/>
            <person name="Murrell J.C."/>
            <person name="Richardson P."/>
        </authorList>
    </citation>
    <scope>NUCLEOTIDE SEQUENCE [LARGE SCALE GENOMIC DNA]</scope>
    <source>
        <strain evidence="4">ATCC 9039 / DSM 1715 / NCIMB 8712</strain>
    </source>
</reference>
<dbReference type="SUPFAM" id="SSF47240">
    <property type="entry name" value="Ferritin-like"/>
    <property type="match status" value="1"/>
</dbReference>
<dbReference type="OrthoDB" id="32301at2"/>
<dbReference type="PANTHER" id="PTHR33531:SF10">
    <property type="entry name" value="BLR7895 PROTEIN"/>
    <property type="match status" value="1"/>
</dbReference>
<dbReference type="RefSeq" id="WP_012386348.1">
    <property type="nucleotide sequence ID" value="NC_010581.1"/>
</dbReference>
<feature type="domain" description="Rubrerythrin diiron-binding" evidence="2">
    <location>
        <begin position="11"/>
        <end position="147"/>
    </location>
</feature>
<organism evidence="3 4">
    <name type="scientific">Beijerinckia indica subsp. indica (strain ATCC 9039 / DSM 1715 / NCIMB 8712)</name>
    <dbReference type="NCBI Taxonomy" id="395963"/>
    <lineage>
        <taxon>Bacteria</taxon>
        <taxon>Pseudomonadati</taxon>
        <taxon>Pseudomonadota</taxon>
        <taxon>Alphaproteobacteria</taxon>
        <taxon>Hyphomicrobiales</taxon>
        <taxon>Beijerinckiaceae</taxon>
        <taxon>Beijerinckia</taxon>
    </lineage>
</organism>
<evidence type="ECO:0000259" key="2">
    <source>
        <dbReference type="Pfam" id="PF02915"/>
    </source>
</evidence>
<dbReference type="InterPro" id="IPR003251">
    <property type="entry name" value="Rr_diiron-bd_dom"/>
</dbReference>
<dbReference type="NCBIfam" id="NF045676">
    <property type="entry name" value="FeExpMbfA"/>
    <property type="match status" value="1"/>
</dbReference>
<dbReference type="GO" id="GO:0016491">
    <property type="term" value="F:oxidoreductase activity"/>
    <property type="evidence" value="ECO:0007669"/>
    <property type="project" value="InterPro"/>
</dbReference>
<name>B2IER0_BEII9</name>
<feature type="transmembrane region" description="Helical" evidence="1">
    <location>
        <begin position="267"/>
        <end position="287"/>
    </location>
</feature>
<dbReference type="CDD" id="cd01045">
    <property type="entry name" value="Ferritin_like_AB"/>
    <property type="match status" value="1"/>
</dbReference>
<keyword evidence="1" id="KW-1133">Transmembrane helix</keyword>
<feature type="transmembrane region" description="Helical" evidence="1">
    <location>
        <begin position="299"/>
        <end position="320"/>
    </location>
</feature>
<dbReference type="InterPro" id="IPR009078">
    <property type="entry name" value="Ferritin-like_SF"/>
</dbReference>
<reference evidence="3 4" key="2">
    <citation type="journal article" date="2010" name="J. Bacteriol.">
        <title>Complete genome sequence of Beijerinckia indica subsp. indica.</title>
        <authorList>
            <person name="Tamas I."/>
            <person name="Dedysh S.N."/>
            <person name="Liesack W."/>
            <person name="Stott M.B."/>
            <person name="Alam M."/>
            <person name="Murrell J.C."/>
            <person name="Dunfield P.F."/>
        </authorList>
    </citation>
    <scope>NUCLEOTIDE SEQUENCE [LARGE SCALE GENOMIC DNA]</scope>
    <source>
        <strain evidence="4">ATCC 9039 / DSM 1715 / NCIMB 8712</strain>
    </source>
</reference>
<dbReference type="Proteomes" id="UP000001695">
    <property type="component" value="Chromosome"/>
</dbReference>
<dbReference type="STRING" id="395963.Bind_3443"/>
<keyword evidence="4" id="KW-1185">Reference proteome</keyword>
<dbReference type="AlphaFoldDB" id="B2IER0"/>
<keyword evidence="1" id="KW-0472">Membrane</keyword>
<feature type="transmembrane region" description="Helical" evidence="1">
    <location>
        <begin position="176"/>
        <end position="198"/>
    </location>
</feature>
<accession>B2IER0</accession>
<dbReference type="GO" id="GO:0046872">
    <property type="term" value="F:metal ion binding"/>
    <property type="evidence" value="ECO:0007669"/>
    <property type="project" value="InterPro"/>
</dbReference>
<keyword evidence="1" id="KW-0812">Transmembrane</keyword>
<feature type="transmembrane region" description="Helical" evidence="1">
    <location>
        <begin position="204"/>
        <end position="226"/>
    </location>
</feature>
<dbReference type="PANTHER" id="PTHR33531">
    <property type="entry name" value="RUBRERYTHRIN SUBFAMILY"/>
    <property type="match status" value="1"/>
</dbReference>
<protein>
    <submittedName>
        <fullName evidence="3">Rubrerythrin</fullName>
    </submittedName>
</protein>
<feature type="transmembrane region" description="Helical" evidence="1">
    <location>
        <begin position="238"/>
        <end position="261"/>
    </location>
</feature>
<dbReference type="EMBL" id="CP001016">
    <property type="protein sequence ID" value="ACB97000.1"/>
    <property type="molecule type" value="Genomic_DNA"/>
</dbReference>
<evidence type="ECO:0000256" key="1">
    <source>
        <dbReference type="SAM" id="Phobius"/>
    </source>
</evidence>
<proteinExistence type="predicted"/>
<dbReference type="HOGENOM" id="CLU_074082_0_0_5"/>
<dbReference type="eggNOG" id="COG1633">
    <property type="taxonomic scope" value="Bacteria"/>
</dbReference>
<dbReference type="KEGG" id="bid:Bind_3443"/>
<gene>
    <name evidence="3" type="ordered locus">Bind_3443</name>
</gene>
<dbReference type="Pfam" id="PF02915">
    <property type="entry name" value="Rubrerythrin"/>
    <property type="match status" value="1"/>
</dbReference>
<dbReference type="eggNOG" id="COG1814">
    <property type="taxonomic scope" value="Bacteria"/>
</dbReference>